<evidence type="ECO:0000256" key="4">
    <source>
        <dbReference type="SAM" id="SignalP"/>
    </source>
</evidence>
<dbReference type="Proteomes" id="UP001176429">
    <property type="component" value="Unassembled WGS sequence"/>
</dbReference>
<dbReference type="InterPro" id="IPR002579">
    <property type="entry name" value="Met_Sox_Rdtase_MsrB_dom"/>
</dbReference>
<feature type="signal peptide" evidence="4">
    <location>
        <begin position="1"/>
        <end position="20"/>
    </location>
</feature>
<keyword evidence="7" id="KW-1185">Reference proteome</keyword>
<evidence type="ECO:0000259" key="5">
    <source>
        <dbReference type="PROSITE" id="PS51790"/>
    </source>
</evidence>
<name>A0ABT9B8G2_9BACT</name>
<sequence length="183" mass="20310">MRFPFLLALVSLLTLNSACSQNSKSTKVATGPHGATVQEKKYFQPKPVTGKPDEYPVRKTDAEWKAQLSPKQYYILRQEGTERAFSNPLHKEHRAGNFYCAADHNLLFTSATKFDSGTGWPSFWAPATDNSLKVKSDESYGMSRDAIVCAKCGGHLGHVFNDGPEPTGQRYCMDGDALKFEPK</sequence>
<dbReference type="PANTHER" id="PTHR10173:SF57">
    <property type="entry name" value="PEPTIDE-METHIONINE (R)-S-OXIDE REDUCTASE"/>
    <property type="match status" value="1"/>
</dbReference>
<keyword evidence="2 6" id="KW-0560">Oxidoreductase</keyword>
<reference evidence="6" key="1">
    <citation type="submission" date="2023-07" db="EMBL/GenBank/DDBJ databases">
        <authorList>
            <person name="Kim M.K."/>
        </authorList>
    </citation>
    <scope>NUCLEOTIDE SEQUENCE</scope>
    <source>
        <strain evidence="6">ASUV-10-1</strain>
    </source>
</reference>
<accession>A0ABT9B8G2</accession>
<keyword evidence="4" id="KW-0732">Signal</keyword>
<evidence type="ECO:0000313" key="7">
    <source>
        <dbReference type="Proteomes" id="UP001176429"/>
    </source>
</evidence>
<dbReference type="InterPro" id="IPR011057">
    <property type="entry name" value="Mss4-like_sf"/>
</dbReference>
<dbReference type="SUPFAM" id="SSF51316">
    <property type="entry name" value="Mss4-like"/>
    <property type="match status" value="1"/>
</dbReference>
<protein>
    <recommendedName>
        <fullName evidence="1">peptide-methionine (R)-S-oxide reductase</fullName>
        <ecNumber evidence="1">1.8.4.12</ecNumber>
    </recommendedName>
</protein>
<dbReference type="NCBIfam" id="TIGR00357">
    <property type="entry name" value="peptide-methionine (R)-S-oxide reductase MsrB"/>
    <property type="match status" value="1"/>
</dbReference>
<dbReference type="PANTHER" id="PTHR10173">
    <property type="entry name" value="METHIONINE SULFOXIDE REDUCTASE"/>
    <property type="match status" value="1"/>
</dbReference>
<comment type="caution">
    <text evidence="6">The sequence shown here is derived from an EMBL/GenBank/DDBJ whole genome shotgun (WGS) entry which is preliminary data.</text>
</comment>
<proteinExistence type="predicted"/>
<dbReference type="Gene3D" id="2.170.150.20">
    <property type="entry name" value="Peptide methionine sulfoxide reductase"/>
    <property type="match status" value="1"/>
</dbReference>
<dbReference type="Pfam" id="PF01641">
    <property type="entry name" value="SelR"/>
    <property type="match status" value="1"/>
</dbReference>
<dbReference type="GO" id="GO:0033743">
    <property type="term" value="F:peptide-methionine (R)-S-oxide reductase activity"/>
    <property type="evidence" value="ECO:0007669"/>
    <property type="project" value="UniProtKB-EC"/>
</dbReference>
<dbReference type="PROSITE" id="PS51790">
    <property type="entry name" value="MSRB"/>
    <property type="match status" value="1"/>
</dbReference>
<dbReference type="EMBL" id="JAUQSY010000003">
    <property type="protein sequence ID" value="MDO7873999.1"/>
    <property type="molecule type" value="Genomic_DNA"/>
</dbReference>
<evidence type="ECO:0000256" key="3">
    <source>
        <dbReference type="ARBA" id="ARBA00048488"/>
    </source>
</evidence>
<evidence type="ECO:0000256" key="1">
    <source>
        <dbReference type="ARBA" id="ARBA00012499"/>
    </source>
</evidence>
<evidence type="ECO:0000313" key="6">
    <source>
        <dbReference type="EMBL" id="MDO7873999.1"/>
    </source>
</evidence>
<dbReference type="RefSeq" id="WP_305005317.1">
    <property type="nucleotide sequence ID" value="NZ_JAUQSY010000003.1"/>
</dbReference>
<feature type="chain" id="PRO_5046549197" description="peptide-methionine (R)-S-oxide reductase" evidence="4">
    <location>
        <begin position="21"/>
        <end position="183"/>
    </location>
</feature>
<dbReference type="InterPro" id="IPR028427">
    <property type="entry name" value="Met_Sox_Rdtase_MsrB"/>
</dbReference>
<dbReference type="EC" id="1.8.4.12" evidence="1"/>
<gene>
    <name evidence="6" type="primary">msrB</name>
    <name evidence="6" type="ORF">Q5H93_04575</name>
</gene>
<feature type="domain" description="MsrB" evidence="5">
    <location>
        <begin position="61"/>
        <end position="183"/>
    </location>
</feature>
<evidence type="ECO:0000256" key="2">
    <source>
        <dbReference type="ARBA" id="ARBA00023002"/>
    </source>
</evidence>
<organism evidence="6 7">
    <name type="scientific">Hymenobacter aranciens</name>
    <dbReference type="NCBI Taxonomy" id="3063996"/>
    <lineage>
        <taxon>Bacteria</taxon>
        <taxon>Pseudomonadati</taxon>
        <taxon>Bacteroidota</taxon>
        <taxon>Cytophagia</taxon>
        <taxon>Cytophagales</taxon>
        <taxon>Hymenobacteraceae</taxon>
        <taxon>Hymenobacter</taxon>
    </lineage>
</organism>
<comment type="catalytic activity">
    <reaction evidence="3">
        <text>L-methionyl-[protein] + [thioredoxin]-disulfide + H2O = L-methionyl-(R)-S-oxide-[protein] + [thioredoxin]-dithiol</text>
        <dbReference type="Rhea" id="RHEA:24164"/>
        <dbReference type="Rhea" id="RHEA-COMP:10698"/>
        <dbReference type="Rhea" id="RHEA-COMP:10700"/>
        <dbReference type="Rhea" id="RHEA-COMP:12313"/>
        <dbReference type="Rhea" id="RHEA-COMP:12314"/>
        <dbReference type="ChEBI" id="CHEBI:15377"/>
        <dbReference type="ChEBI" id="CHEBI:16044"/>
        <dbReference type="ChEBI" id="CHEBI:29950"/>
        <dbReference type="ChEBI" id="CHEBI:45764"/>
        <dbReference type="ChEBI" id="CHEBI:50058"/>
        <dbReference type="EC" id="1.8.4.12"/>
    </reaction>
</comment>